<dbReference type="AlphaFoldDB" id="A0A814U848"/>
<feature type="region of interest" description="Disordered" evidence="1">
    <location>
        <begin position="1"/>
        <end position="82"/>
    </location>
</feature>
<reference evidence="3" key="1">
    <citation type="submission" date="2021-02" db="EMBL/GenBank/DDBJ databases">
        <authorList>
            <person name="Nowell W R."/>
        </authorList>
    </citation>
    <scope>NUCLEOTIDE SEQUENCE</scope>
</reference>
<keyword evidence="4" id="KW-1185">Reference proteome</keyword>
<evidence type="ECO:0000313" key="3">
    <source>
        <dbReference type="EMBL" id="CAF1170390.1"/>
    </source>
</evidence>
<organism evidence="3 4">
    <name type="scientific">Adineta ricciae</name>
    <name type="common">Rotifer</name>
    <dbReference type="NCBI Taxonomy" id="249248"/>
    <lineage>
        <taxon>Eukaryota</taxon>
        <taxon>Metazoa</taxon>
        <taxon>Spiralia</taxon>
        <taxon>Gnathifera</taxon>
        <taxon>Rotifera</taxon>
        <taxon>Eurotatoria</taxon>
        <taxon>Bdelloidea</taxon>
        <taxon>Adinetida</taxon>
        <taxon>Adinetidae</taxon>
        <taxon>Adineta</taxon>
    </lineage>
</organism>
<sequence>MSLERVPSTTSHFEQEESQNSNSQVTIELDEKMPNENNVNRLTKLQKLPSITEQQNSVESFSTPSTPGYAREDQHRTRRRSSVQILDKKFIQLLPSQMTSSFIGNNESYTRGNVSDCEL</sequence>
<evidence type="ECO:0000313" key="2">
    <source>
        <dbReference type="EMBL" id="CAF0803417.1"/>
    </source>
</evidence>
<proteinExistence type="predicted"/>
<feature type="compositionally biased region" description="Polar residues" evidence="1">
    <location>
        <begin position="7"/>
        <end position="26"/>
    </location>
</feature>
<dbReference type="Proteomes" id="UP000663828">
    <property type="component" value="Unassembled WGS sequence"/>
</dbReference>
<gene>
    <name evidence="2" type="ORF">EDS130_LOCUS4972</name>
    <name evidence="3" type="ORF">XAT740_LOCUS21998</name>
</gene>
<evidence type="ECO:0000256" key="1">
    <source>
        <dbReference type="SAM" id="MobiDB-lite"/>
    </source>
</evidence>
<name>A0A814U848_ADIRI</name>
<accession>A0A814U848</accession>
<dbReference type="Proteomes" id="UP000663852">
    <property type="component" value="Unassembled WGS sequence"/>
</dbReference>
<evidence type="ECO:0000313" key="4">
    <source>
        <dbReference type="Proteomes" id="UP000663828"/>
    </source>
</evidence>
<dbReference type="OrthoDB" id="10373917at2759"/>
<dbReference type="EMBL" id="CAJNOR010001602">
    <property type="protein sequence ID" value="CAF1170390.1"/>
    <property type="molecule type" value="Genomic_DNA"/>
</dbReference>
<protein>
    <submittedName>
        <fullName evidence="3">Uncharacterized protein</fullName>
    </submittedName>
</protein>
<comment type="caution">
    <text evidence="3">The sequence shown here is derived from an EMBL/GenBank/DDBJ whole genome shotgun (WGS) entry which is preliminary data.</text>
</comment>
<dbReference type="EMBL" id="CAJNOJ010000013">
    <property type="protein sequence ID" value="CAF0803417.1"/>
    <property type="molecule type" value="Genomic_DNA"/>
</dbReference>
<feature type="compositionally biased region" description="Polar residues" evidence="1">
    <location>
        <begin position="35"/>
        <end position="66"/>
    </location>
</feature>